<sequence>MVYPAESFTYSRMGLSPFRQLELKHAVPLGLVLEHQLIGLLLDLNGTEGLNLV</sequence>
<protein>
    <submittedName>
        <fullName evidence="1">Uncharacterized protein</fullName>
    </submittedName>
</protein>
<evidence type="ECO:0000313" key="1">
    <source>
        <dbReference type="EMBL" id="MFM9328448.1"/>
    </source>
</evidence>
<dbReference type="Proteomes" id="UP001631969">
    <property type="component" value="Unassembled WGS sequence"/>
</dbReference>
<organism evidence="1 2">
    <name type="scientific">Paenibacillus mesotrionivorans</name>
    <dbReference type="NCBI Taxonomy" id="3160968"/>
    <lineage>
        <taxon>Bacteria</taxon>
        <taxon>Bacillati</taxon>
        <taxon>Bacillota</taxon>
        <taxon>Bacilli</taxon>
        <taxon>Bacillales</taxon>
        <taxon>Paenibacillaceae</taxon>
        <taxon>Paenibacillus</taxon>
    </lineage>
</organism>
<evidence type="ECO:0000313" key="2">
    <source>
        <dbReference type="Proteomes" id="UP001631969"/>
    </source>
</evidence>
<reference evidence="1" key="1">
    <citation type="submission" date="2024-12" db="EMBL/GenBank/DDBJ databases">
        <authorList>
            <person name="Wu N."/>
        </authorList>
    </citation>
    <scope>NUCLEOTIDE SEQUENCE</scope>
    <source>
        <strain evidence="1">P15</strain>
    </source>
</reference>
<gene>
    <name evidence="1" type="ORF">ACI1P1_09130</name>
</gene>
<name>A0ACC7NUV7_9BACL</name>
<proteinExistence type="predicted"/>
<comment type="caution">
    <text evidence="1">The sequence shown here is derived from an EMBL/GenBank/DDBJ whole genome shotgun (WGS) entry which is preliminary data.</text>
</comment>
<accession>A0ACC7NUV7</accession>
<keyword evidence="2" id="KW-1185">Reference proteome</keyword>
<dbReference type="EMBL" id="JBJURJ010000005">
    <property type="protein sequence ID" value="MFM9328448.1"/>
    <property type="molecule type" value="Genomic_DNA"/>
</dbReference>